<feature type="transmembrane region" description="Helical" evidence="10">
    <location>
        <begin position="619"/>
        <end position="638"/>
    </location>
</feature>
<dbReference type="Proteomes" id="UP001321749">
    <property type="component" value="Unassembled WGS sequence"/>
</dbReference>
<feature type="compositionally biased region" description="Basic and acidic residues" evidence="9">
    <location>
        <begin position="798"/>
        <end position="818"/>
    </location>
</feature>
<dbReference type="Pfam" id="PF00005">
    <property type="entry name" value="ABC_tran"/>
    <property type="match status" value="2"/>
</dbReference>
<feature type="transmembrane region" description="Helical" evidence="10">
    <location>
        <begin position="756"/>
        <end position="774"/>
    </location>
</feature>
<dbReference type="SMART" id="SM00382">
    <property type="entry name" value="AAA"/>
    <property type="match status" value="2"/>
</dbReference>
<keyword evidence="6 12" id="KW-0067">ATP-binding</keyword>
<dbReference type="InterPro" id="IPR003439">
    <property type="entry name" value="ABC_transporter-like_ATP-bd"/>
</dbReference>
<dbReference type="InterPro" id="IPR010929">
    <property type="entry name" value="PDR_CDR_ABC"/>
</dbReference>
<dbReference type="GO" id="GO:0140359">
    <property type="term" value="F:ABC-type transporter activity"/>
    <property type="evidence" value="ECO:0007669"/>
    <property type="project" value="InterPro"/>
</dbReference>
<feature type="transmembrane region" description="Helical" evidence="10">
    <location>
        <begin position="1267"/>
        <end position="1285"/>
    </location>
</feature>
<evidence type="ECO:0000256" key="4">
    <source>
        <dbReference type="ARBA" id="ARBA00022692"/>
    </source>
</evidence>
<comment type="caution">
    <text evidence="12">The sequence shown here is derived from an EMBL/GenBank/DDBJ whole genome shotgun (WGS) entry which is preliminary data.</text>
</comment>
<comment type="similarity">
    <text evidence="2">Belongs to the ABC transporter superfamily. ABCG family. PDR (TC 3.A.1.205) subfamily.</text>
</comment>
<feature type="compositionally biased region" description="Polar residues" evidence="9">
    <location>
        <begin position="22"/>
        <end position="33"/>
    </location>
</feature>
<feature type="transmembrane region" description="Helical" evidence="10">
    <location>
        <begin position="584"/>
        <end position="607"/>
    </location>
</feature>
<dbReference type="InterPro" id="IPR034003">
    <property type="entry name" value="ABCG_PDR_2"/>
</dbReference>
<dbReference type="InterPro" id="IPR003593">
    <property type="entry name" value="AAA+_ATPase"/>
</dbReference>
<evidence type="ECO:0000256" key="2">
    <source>
        <dbReference type="ARBA" id="ARBA00006012"/>
    </source>
</evidence>
<keyword evidence="8 10" id="KW-0472">Membrane</keyword>
<proteinExistence type="inferred from homology"/>
<keyword evidence="13" id="KW-1185">Reference proteome</keyword>
<feature type="domain" description="ABC transporter" evidence="11">
    <location>
        <begin position="143"/>
        <end position="395"/>
    </location>
</feature>
<dbReference type="InterPro" id="IPR013525">
    <property type="entry name" value="ABC2_TM"/>
</dbReference>
<feature type="transmembrane region" description="Helical" evidence="10">
    <location>
        <begin position="1356"/>
        <end position="1375"/>
    </location>
</feature>
<keyword evidence="3" id="KW-0813">Transport</keyword>
<evidence type="ECO:0000256" key="8">
    <source>
        <dbReference type="ARBA" id="ARBA00023136"/>
    </source>
</evidence>
<feature type="region of interest" description="Disordered" evidence="9">
    <location>
        <begin position="63"/>
        <end position="83"/>
    </location>
</feature>
<dbReference type="SUPFAM" id="SSF52540">
    <property type="entry name" value="P-loop containing nucleoside triphosphate hydrolases"/>
    <property type="match status" value="2"/>
</dbReference>
<evidence type="ECO:0000313" key="13">
    <source>
        <dbReference type="Proteomes" id="UP001321749"/>
    </source>
</evidence>
<dbReference type="PROSITE" id="PS50893">
    <property type="entry name" value="ABC_TRANSPORTER_2"/>
    <property type="match status" value="2"/>
</dbReference>
<feature type="transmembrane region" description="Helical" evidence="10">
    <location>
        <begin position="541"/>
        <end position="563"/>
    </location>
</feature>
<comment type="subcellular location">
    <subcellularLocation>
        <location evidence="1">Membrane</location>
        <topology evidence="1">Multi-pass membrane protein</topology>
    </subcellularLocation>
</comment>
<gene>
    <name evidence="12" type="ORF">QBC42DRAFT_313978</name>
</gene>
<evidence type="ECO:0000256" key="1">
    <source>
        <dbReference type="ARBA" id="ARBA00004141"/>
    </source>
</evidence>
<evidence type="ECO:0000256" key="10">
    <source>
        <dbReference type="SAM" id="Phobius"/>
    </source>
</evidence>
<evidence type="ECO:0000256" key="3">
    <source>
        <dbReference type="ARBA" id="ARBA00022448"/>
    </source>
</evidence>
<organism evidence="12 13">
    <name type="scientific">Cladorrhinum samala</name>
    <dbReference type="NCBI Taxonomy" id="585594"/>
    <lineage>
        <taxon>Eukaryota</taxon>
        <taxon>Fungi</taxon>
        <taxon>Dikarya</taxon>
        <taxon>Ascomycota</taxon>
        <taxon>Pezizomycotina</taxon>
        <taxon>Sordariomycetes</taxon>
        <taxon>Sordariomycetidae</taxon>
        <taxon>Sordariales</taxon>
        <taxon>Podosporaceae</taxon>
        <taxon>Cladorrhinum</taxon>
    </lineage>
</organism>
<feature type="region of interest" description="Disordered" evidence="9">
    <location>
        <begin position="798"/>
        <end position="830"/>
    </location>
</feature>
<dbReference type="Pfam" id="PF14510">
    <property type="entry name" value="ABC_trans_N"/>
    <property type="match status" value="1"/>
</dbReference>
<evidence type="ECO:0000256" key="5">
    <source>
        <dbReference type="ARBA" id="ARBA00022741"/>
    </source>
</evidence>
<evidence type="ECO:0000313" key="12">
    <source>
        <dbReference type="EMBL" id="KAK4458643.1"/>
    </source>
</evidence>
<dbReference type="InterPro" id="IPR043926">
    <property type="entry name" value="ABCG_dom"/>
</dbReference>
<accession>A0AAV9HDC6</accession>
<keyword evidence="4 10" id="KW-0812">Transmembrane</keyword>
<dbReference type="CDD" id="cd03232">
    <property type="entry name" value="ABCG_PDR_domain2"/>
    <property type="match status" value="1"/>
</dbReference>
<feature type="transmembrane region" description="Helical" evidence="10">
    <location>
        <begin position="1183"/>
        <end position="1202"/>
    </location>
</feature>
<dbReference type="GO" id="GO:0005524">
    <property type="term" value="F:ATP binding"/>
    <property type="evidence" value="ECO:0007669"/>
    <property type="project" value="UniProtKB-KW"/>
</dbReference>
<feature type="compositionally biased region" description="Polar residues" evidence="9">
    <location>
        <begin position="67"/>
        <end position="78"/>
    </location>
</feature>
<dbReference type="Pfam" id="PF06422">
    <property type="entry name" value="PDR_CDR"/>
    <property type="match status" value="1"/>
</dbReference>
<evidence type="ECO:0000256" key="7">
    <source>
        <dbReference type="ARBA" id="ARBA00022989"/>
    </source>
</evidence>
<protein>
    <submittedName>
        <fullName evidence="12">ATP-binding cassette transporter</fullName>
    </submittedName>
</protein>
<dbReference type="PROSITE" id="PS00211">
    <property type="entry name" value="ABC_TRANSPORTER_1"/>
    <property type="match status" value="1"/>
</dbReference>
<dbReference type="Gene3D" id="3.40.50.300">
    <property type="entry name" value="P-loop containing nucleotide triphosphate hydrolases"/>
    <property type="match status" value="2"/>
</dbReference>
<keyword evidence="7 10" id="KW-1133">Transmembrane helix</keyword>
<feature type="transmembrane region" description="Helical" evidence="10">
    <location>
        <begin position="1450"/>
        <end position="1469"/>
    </location>
</feature>
<dbReference type="InterPro" id="IPR017871">
    <property type="entry name" value="ABC_transporter-like_CS"/>
</dbReference>
<evidence type="ECO:0000259" key="11">
    <source>
        <dbReference type="PROSITE" id="PS50893"/>
    </source>
</evidence>
<evidence type="ECO:0000256" key="6">
    <source>
        <dbReference type="ARBA" id="ARBA00022840"/>
    </source>
</evidence>
<dbReference type="InterPro" id="IPR034001">
    <property type="entry name" value="ABCG_PDR_1"/>
</dbReference>
<feature type="transmembrane region" description="Helical" evidence="10">
    <location>
        <begin position="506"/>
        <end position="529"/>
    </location>
</feature>
<feature type="transmembrane region" description="Helical" evidence="10">
    <location>
        <begin position="1325"/>
        <end position="1344"/>
    </location>
</feature>
<dbReference type="GO" id="GO:0016020">
    <property type="term" value="C:membrane"/>
    <property type="evidence" value="ECO:0007669"/>
    <property type="project" value="UniProtKB-SubCell"/>
</dbReference>
<feature type="transmembrane region" description="Helical" evidence="10">
    <location>
        <begin position="1297"/>
        <end position="1319"/>
    </location>
</feature>
<reference evidence="12" key="1">
    <citation type="journal article" date="2023" name="Mol. Phylogenet. Evol.">
        <title>Genome-scale phylogeny and comparative genomics of the fungal order Sordariales.</title>
        <authorList>
            <person name="Hensen N."/>
            <person name="Bonometti L."/>
            <person name="Westerberg I."/>
            <person name="Brannstrom I.O."/>
            <person name="Guillou S."/>
            <person name="Cros-Aarteil S."/>
            <person name="Calhoun S."/>
            <person name="Haridas S."/>
            <person name="Kuo A."/>
            <person name="Mondo S."/>
            <person name="Pangilinan J."/>
            <person name="Riley R."/>
            <person name="LaButti K."/>
            <person name="Andreopoulos B."/>
            <person name="Lipzen A."/>
            <person name="Chen C."/>
            <person name="Yan M."/>
            <person name="Daum C."/>
            <person name="Ng V."/>
            <person name="Clum A."/>
            <person name="Steindorff A."/>
            <person name="Ohm R.A."/>
            <person name="Martin F."/>
            <person name="Silar P."/>
            <person name="Natvig D.O."/>
            <person name="Lalanne C."/>
            <person name="Gautier V."/>
            <person name="Ament-Velasquez S.L."/>
            <person name="Kruys A."/>
            <person name="Hutchinson M.I."/>
            <person name="Powell A.J."/>
            <person name="Barry K."/>
            <person name="Miller A.N."/>
            <person name="Grigoriev I.V."/>
            <person name="Debuchy R."/>
            <person name="Gladieux P."/>
            <person name="Hiltunen Thoren M."/>
            <person name="Johannesson H."/>
        </authorList>
    </citation>
    <scope>NUCLEOTIDE SEQUENCE</scope>
    <source>
        <strain evidence="12">PSN324</strain>
    </source>
</reference>
<sequence length="1487" mass="164339">MKENEMHAAAPSVNTTMIIASSGSSDGTMTNHGPYQPRGARSSVDFERDDATELHHIASVLSRHRSNATTGARQQLDSDPTLDPASEHFDVTRWVRVFVGQLNEQGHKGSHLSVGFRNLNVFGSGATLQEQKTVDSVIWGAPLRIGELLFSSQKKKPKHILHGFNGLLRSGELLAVLGRPGSGCSTFLKTVCGELYGLTVDKGSAIHYNGASPSQMKKEFKGEVIYNQEADKHFPHLTVGQTLEFAAAMRTPSHRFEDMSRAEYCRYIARVFMAVFGLTHTYHTKVGNDFVRGVSGGERKRVSIAEMMVAGSPISAWDNSTRGLDSSSALKFVQALRVSSDIAGAAHAVAMYQASQAIYDVFDKVTVLCEGRQIYFGPAQSAKAFFERQGWQCPPRQTTGDFLTSVTNPDGRTARPGMEQTVPRTPEEFERYWLASPEYKALQQELDSYDAEFEGERQIESITQLREKKHHRQAKHVRPGSPYTVSILMQIKLNTRRAYQRLWNDLAATLSMVVVNLILALIVGSIFYGSPDATVGFEAKGSALFMAILLNALTAISEIEALYAQRPMVEKHNSYAFYHPATEAAAGIVADVPIKFVTAAVFNLIVYFLAGLRRTPDQFFLFFLVSYVCTFVMAAIFRTLAAITKTVSQAMALAGVLVLALIIYTGFIIPVPQMHPWFGWIRWVNPIYYGFEILIANEFHGREFTCSSIMPPYTPPVGDSWICASVGAVPGRPTVNGDSYIEIAYGYTYAHVWRNFGILMAFLVGFMGVYFAAVELNSSVTSTAEALVFRRGRVPARFGKENEQDQERGAEASPKHDIVQQGLSTGGGGGGAIEPQKDLFTWKDVVYDIDVKEGKRRLLDHVSGWVKPGTLTALMGASGAGKTTLLDVLAQRTTVGVVTGDMFVNGKPFGADFQRQTGYVQQQDLHLHTATVRESLRFSAMVRRPKQVSKSEKYEFVEEVIKILGMQEYADAVVGTPGEGLNVEQRKLLTIGVELVAKPKLLLFLDEPTSGLDSQSAWAICVFLRRLADAGQAVLCTIHQPNAVLFQQFDRLLFLAKGGKTVYFGDVGSGSRLLLSYFEANGARRCGDDENPAEYMLEIVTDGGINGKGQDWHTVWNQSQECREVRAEIDRIHHSQGEKKSGSQDDDDAAGRDRLEFAMPFRSQVWAVTERIFQQYWRMPDYVLAKLALGITTNLFIGFTFYNADGTLAGMRNILFAVFMATATFNPSVQQIQPLFVTQRSLYQVRERPSKAYSWKAFLIANIAVEIPYQTLTGVLAFACFYYPVVGTQASGARQALVLLFTVQLFIYAGAFAHMTIAALPDAQAAAGVVLLLTSMSILFCGVLQARASLPGFWSFMYYVSPFTYWIGGIVSTVLHGRAVECSPAETLVFSPPGGMTCGEYLAPLSGKTPGVLQNPSDGESCRYCGFAVADQYLAGVDVFWADRWRNFGIVWAYIVFDVAMAIGLYYVFGVKKWDFNLKGKLFKKKN</sequence>
<dbReference type="Pfam" id="PF01061">
    <property type="entry name" value="ABC2_membrane"/>
    <property type="match status" value="2"/>
</dbReference>
<name>A0AAV9HDC6_9PEZI</name>
<feature type="transmembrane region" description="Helical" evidence="10">
    <location>
        <begin position="650"/>
        <end position="669"/>
    </location>
</feature>
<dbReference type="InterPro" id="IPR027417">
    <property type="entry name" value="P-loop_NTPase"/>
</dbReference>
<dbReference type="Pfam" id="PF19055">
    <property type="entry name" value="ABC2_membrane_7"/>
    <property type="match status" value="1"/>
</dbReference>
<feature type="domain" description="ABC transporter" evidence="11">
    <location>
        <begin position="840"/>
        <end position="1083"/>
    </location>
</feature>
<dbReference type="EMBL" id="MU865061">
    <property type="protein sequence ID" value="KAK4458643.1"/>
    <property type="molecule type" value="Genomic_DNA"/>
</dbReference>
<dbReference type="PANTHER" id="PTHR19241">
    <property type="entry name" value="ATP-BINDING CASSETTE TRANSPORTER"/>
    <property type="match status" value="1"/>
</dbReference>
<dbReference type="FunFam" id="3.40.50.300:FF:000054">
    <property type="entry name" value="ABC multidrug transporter atrF"/>
    <property type="match status" value="1"/>
</dbReference>
<feature type="region of interest" description="Disordered" evidence="9">
    <location>
        <begin position="22"/>
        <end position="42"/>
    </location>
</feature>
<reference evidence="12" key="2">
    <citation type="submission" date="2023-06" db="EMBL/GenBank/DDBJ databases">
        <authorList>
            <consortium name="Lawrence Berkeley National Laboratory"/>
            <person name="Mondo S.J."/>
            <person name="Hensen N."/>
            <person name="Bonometti L."/>
            <person name="Westerberg I."/>
            <person name="Brannstrom I.O."/>
            <person name="Guillou S."/>
            <person name="Cros-Aarteil S."/>
            <person name="Calhoun S."/>
            <person name="Haridas S."/>
            <person name="Kuo A."/>
            <person name="Pangilinan J."/>
            <person name="Riley R."/>
            <person name="Labutti K."/>
            <person name="Andreopoulos B."/>
            <person name="Lipzen A."/>
            <person name="Chen C."/>
            <person name="Yanf M."/>
            <person name="Daum C."/>
            <person name="Ng V."/>
            <person name="Clum A."/>
            <person name="Steindorff A."/>
            <person name="Ohm R."/>
            <person name="Martin F."/>
            <person name="Silar P."/>
            <person name="Natvig D."/>
            <person name="Lalanne C."/>
            <person name="Gautier V."/>
            <person name="Ament-Velasquez S.L."/>
            <person name="Kruys A."/>
            <person name="Hutchinson M.I."/>
            <person name="Powell A.J."/>
            <person name="Barry K."/>
            <person name="Miller A.N."/>
            <person name="Grigoriev I.V."/>
            <person name="Debuchy R."/>
            <person name="Gladieux P."/>
            <person name="Thoren M.H."/>
            <person name="Johannesson H."/>
        </authorList>
    </citation>
    <scope>NUCLEOTIDE SEQUENCE</scope>
    <source>
        <strain evidence="12">PSN324</strain>
    </source>
</reference>
<keyword evidence="5" id="KW-0547">Nucleotide-binding</keyword>
<evidence type="ECO:0000256" key="9">
    <source>
        <dbReference type="SAM" id="MobiDB-lite"/>
    </source>
</evidence>
<dbReference type="GO" id="GO:0016887">
    <property type="term" value="F:ATP hydrolysis activity"/>
    <property type="evidence" value="ECO:0007669"/>
    <property type="project" value="InterPro"/>
</dbReference>
<dbReference type="CDD" id="cd03233">
    <property type="entry name" value="ABCG_PDR_domain1"/>
    <property type="match status" value="1"/>
</dbReference>
<dbReference type="InterPro" id="IPR029481">
    <property type="entry name" value="ABC_trans_N"/>
</dbReference>